<dbReference type="InterPro" id="IPR010390">
    <property type="entry name" value="ABC-2_transporter-like"/>
</dbReference>
<keyword evidence="1" id="KW-0812">Transmembrane</keyword>
<evidence type="ECO:0000313" key="3">
    <source>
        <dbReference type="Proteomes" id="UP000078454"/>
    </source>
</evidence>
<keyword evidence="1" id="KW-0472">Membrane</keyword>
<organism evidence="2 3">
    <name type="scientific">Paenibacillus oryzisoli</name>
    <dbReference type="NCBI Taxonomy" id="1850517"/>
    <lineage>
        <taxon>Bacteria</taxon>
        <taxon>Bacillati</taxon>
        <taxon>Bacillota</taxon>
        <taxon>Bacilli</taxon>
        <taxon>Bacillales</taxon>
        <taxon>Paenibacillaceae</taxon>
        <taxon>Paenibacillus</taxon>
    </lineage>
</organism>
<dbReference type="Pfam" id="PF06182">
    <property type="entry name" value="ABC2_membrane_6"/>
    <property type="match status" value="1"/>
</dbReference>
<feature type="transmembrane region" description="Helical" evidence="1">
    <location>
        <begin position="180"/>
        <end position="196"/>
    </location>
</feature>
<feature type="transmembrane region" description="Helical" evidence="1">
    <location>
        <begin position="157"/>
        <end position="174"/>
    </location>
</feature>
<protein>
    <submittedName>
        <fullName evidence="2">ABC transporter permease</fullName>
    </submittedName>
</protein>
<reference evidence="2 3" key="1">
    <citation type="submission" date="2016-05" db="EMBL/GenBank/DDBJ databases">
        <title>Paenibacillus sp. 1ZS3-15 nov., isolated from the rhizosphere soil.</title>
        <authorList>
            <person name="Zhang X.X."/>
            <person name="Zhang J."/>
        </authorList>
    </citation>
    <scope>NUCLEOTIDE SEQUENCE [LARGE SCALE GENOMIC DNA]</scope>
    <source>
        <strain evidence="2 3">1ZS3-15</strain>
    </source>
</reference>
<feature type="transmembrane region" description="Helical" evidence="1">
    <location>
        <begin position="68"/>
        <end position="89"/>
    </location>
</feature>
<accession>A0A198AL90</accession>
<proteinExistence type="predicted"/>
<dbReference type="EMBL" id="LYPB01000047">
    <property type="protein sequence ID" value="OAS21835.1"/>
    <property type="molecule type" value="Genomic_DNA"/>
</dbReference>
<keyword evidence="3" id="KW-1185">Reference proteome</keyword>
<dbReference type="AlphaFoldDB" id="A0A198AL90"/>
<feature type="transmembrane region" description="Helical" evidence="1">
    <location>
        <begin position="237"/>
        <end position="258"/>
    </location>
</feature>
<feature type="transmembrane region" description="Helical" evidence="1">
    <location>
        <begin position="208"/>
        <end position="231"/>
    </location>
</feature>
<dbReference type="PANTHER" id="PTHR36833">
    <property type="entry name" value="SLR0610 PROTEIN-RELATED"/>
    <property type="match status" value="1"/>
</dbReference>
<evidence type="ECO:0000313" key="2">
    <source>
        <dbReference type="EMBL" id="OAS21835.1"/>
    </source>
</evidence>
<gene>
    <name evidence="2" type="ORF">A8708_06775</name>
</gene>
<evidence type="ECO:0000256" key="1">
    <source>
        <dbReference type="SAM" id="Phobius"/>
    </source>
</evidence>
<keyword evidence="1" id="KW-1133">Transmembrane helix</keyword>
<sequence length="270" mass="30648">MRTGLGSLKNYLLIYGLFIKHCFMAQMEYRSNFIIGIGVEIAYLISKLLYIAVVYKTDLHIGDISPDGILMFVGTFTLMTGIYSGFFFYNSIRIAEYIREGTLDLLIVKPISLQFLVTLRYMNFGTPIPNVAAGIVMVVIGWRAMEIPVTLLHVSAYLLFIVVAIILTYCLMFLPHVLSFWFVNTGGLAMIFYSIWDANNMPMAIYSRLVRGIGVYILPFMIITNFGPLWVMNKLSVYQLVWGLSSPIVALICFRLLWKQGIKKYNSASS</sequence>
<dbReference type="PANTHER" id="PTHR36833:SF2">
    <property type="entry name" value="SLR0610 PROTEIN"/>
    <property type="match status" value="1"/>
</dbReference>
<name>A0A198AL90_9BACL</name>
<dbReference type="STRING" id="1850517.A8708_06775"/>
<dbReference type="Proteomes" id="UP000078454">
    <property type="component" value="Unassembled WGS sequence"/>
</dbReference>
<feature type="transmembrane region" description="Helical" evidence="1">
    <location>
        <begin position="33"/>
        <end position="56"/>
    </location>
</feature>
<dbReference type="RefSeq" id="WP_068662299.1">
    <property type="nucleotide sequence ID" value="NZ_LYPB01000047.1"/>
</dbReference>
<comment type="caution">
    <text evidence="2">The sequence shown here is derived from an EMBL/GenBank/DDBJ whole genome shotgun (WGS) entry which is preliminary data.</text>
</comment>